<reference evidence="3" key="1">
    <citation type="journal article" date="2022" name="Cell">
        <title>Design, construction, and in vivo augmentation of a complex gut microbiome.</title>
        <authorList>
            <person name="Cheng A.G."/>
            <person name="Ho P.Y."/>
            <person name="Aranda-Diaz A."/>
            <person name="Jain S."/>
            <person name="Yu F.B."/>
            <person name="Meng X."/>
            <person name="Wang M."/>
            <person name="Iakiviak M."/>
            <person name="Nagashima K."/>
            <person name="Zhao A."/>
            <person name="Murugkar P."/>
            <person name="Patil A."/>
            <person name="Atabakhsh K."/>
            <person name="Weakley A."/>
            <person name="Yan J."/>
            <person name="Brumbaugh A.R."/>
            <person name="Higginbottom S."/>
            <person name="Dimas A."/>
            <person name="Shiver A.L."/>
            <person name="Deutschbauer A."/>
            <person name="Neff N."/>
            <person name="Sonnenburg J.L."/>
            <person name="Huang K.C."/>
            <person name="Fischbach M.A."/>
        </authorList>
    </citation>
    <scope>NUCLEOTIDE SEQUENCE</scope>
    <source>
        <strain evidence="3">AP11</strain>
    </source>
</reference>
<dbReference type="RefSeq" id="WP_019246366.1">
    <property type="nucleotide sequence ID" value="NZ_CAPH01000015.1"/>
</dbReference>
<evidence type="ECO:0000313" key="4">
    <source>
        <dbReference type="Proteomes" id="UP001059295"/>
    </source>
</evidence>
<feature type="coiled-coil region" evidence="1">
    <location>
        <begin position="987"/>
        <end position="1014"/>
    </location>
</feature>
<gene>
    <name evidence="3" type="ORF">NQ491_04345</name>
</gene>
<feature type="domain" description="Tape measure protein N-terminal" evidence="2">
    <location>
        <begin position="69"/>
        <end position="255"/>
    </location>
</feature>
<feature type="coiled-coil region" evidence="1">
    <location>
        <begin position="702"/>
        <end position="771"/>
    </location>
</feature>
<proteinExistence type="predicted"/>
<dbReference type="InterPro" id="IPR013491">
    <property type="entry name" value="Tape_meas_N"/>
</dbReference>
<accession>A0ABY5V2N1</accession>
<dbReference type="GeneID" id="82890937"/>
<dbReference type="Pfam" id="PF20155">
    <property type="entry name" value="TMP_3"/>
    <property type="match status" value="1"/>
</dbReference>
<feature type="coiled-coil region" evidence="1">
    <location>
        <begin position="1333"/>
        <end position="1388"/>
    </location>
</feature>
<name>A0ABY5V2N1_9BACT</name>
<keyword evidence="4" id="KW-1185">Reference proteome</keyword>
<dbReference type="EMBL" id="CP102294">
    <property type="protein sequence ID" value="UWN58014.1"/>
    <property type="molecule type" value="Genomic_DNA"/>
</dbReference>
<protein>
    <submittedName>
        <fullName evidence="3">Tape measure protein</fullName>
    </submittedName>
</protein>
<sequence>MNNDKGKLYYGLGLDNNQLRADAAESRNIIKGIGDTAVSEGNRIDSISHRIGAALAVAFSAQQATAFARSIVQVTGEMQQLDVAFTTMLNSKAKSDALLSQAVNFAAKTPYDLLGVADGIKQLLAYGTAAEDAIETVEMLGNVSAGLSVPLGDMVYLYGTLKSQGRAMLVDIRQFAGRGVPIYEELAKVLGVSVSEVNKYISAGKVGFPEVEQAFKNMTSEGGKFYNLMQEQSKTITGQISNLKDNFDMMLNDIGSANEDVISGAISGASYLIENYQEVGETLAALVATYGTYRAALIATAAIQNSVATVKHTEEAAELYKLLTVEQQAQIAKQGLAKTSAEYYALVKAETAANVQAAQSALTKARADVTAASQAVAARRAEYVAAKQMEQQRLAELMHIGATGTAKQIETAQRKLATAETQRETAALAYQSAARDFNAKKTAVETAARTANTTATAVNTAAQTANVTATGFLTVAKTRLMAVAAKLNAVIMANPYALAAAAAIALGYGLYKLVTYQTEAEKAQSKLNETIKEADKSLQSELYQINLMFARLKAAKEGTDEYKDAKQAIISQYGEYLKKLGDEKTALNDIAAAYSLITEEATKAANARAIQQVTQEAGNIVSEKQSDVYDEVKKMLGKEFKGQKGSDGKIDLADEYLIKLKPVIMGGAEITSDIEAIIKQFDRTRYIPGDPMTGIGSYTYTANALREELSSLAKVRAAAEQSVKEATEKFGSAPAATDGEAKQFDAMTASLQQLMEQLPKAQDALAALKKADTPDAAAIAAKEREIQLIKDQTLAREKELSVIRDVKEQIEALEKEQLGYGKDDPEYKALQTRIDALKTKLPQTAGQTSKAENEAARIKRETAERNQKIQEYEESVKKQIKQAELDISQSRIDAMEEGFAKEQAQIELAYQRLIFANQQREAEMVEALRDARELEWENKNPQAKAKGETFDRSTVTAADLSPEQQAQIAEYYKVAEEIRNKANKTSLEQMLADFMTYEQQRNKITEEYERQRKALYNEDGTLRQGVTQGNVDELNRNEQEALKAVDEQFASREETYQAWMNAIANMTLRQLEQVLAQAERELAALETSGTADSKQMATARAKVNTARKKVTQAQAENEVSPGKRSIKEWEDLYKTLQEAEREFESIGDTVDGTAGKIIDTAGTVLTSTLSMINSIVSLTTASTTGMQTAALASSKAIQTVEKASVILTIISAAMSIATAIIGLFNNDDKYQEEIERLQDRIDQLQWELDNADVVRLQNNTFNVLEKVKQVYAETTQEVLRLHATTNRYANSLFQIIGRVVYQNEIMQKSAEKLAEAYASIEYTADKALGYAKYDEAKEQLKNLAEQQLLLQEQIRNENNKKDTDHGKIADWERQIQELGAEAGAIINELVESIIGGSSTDIANELGDAFIDAFRAGEDAAEAWGEKVDDIVANIVKQMLVQKLLEEPLGDLFNEYKDKWFSKDGTFAGFGAVNDSMVEFAARLNGYVNNFQAGMDALPDELKEILLGDIESTREASEKGIATASQESVDELNGRATAIQGHTYSLMESAKLLVANSARILDHLAGIEDNTKHLSKLESIEGDMQAVKNTVNDIALKGIKLKK</sequence>
<organism evidence="3 4">
    <name type="scientific">Alistipes ihumii AP11</name>
    <dbReference type="NCBI Taxonomy" id="1211813"/>
    <lineage>
        <taxon>Bacteria</taxon>
        <taxon>Pseudomonadati</taxon>
        <taxon>Bacteroidota</taxon>
        <taxon>Bacteroidia</taxon>
        <taxon>Bacteroidales</taxon>
        <taxon>Rikenellaceae</taxon>
        <taxon>Alistipes</taxon>
    </lineage>
</organism>
<feature type="coiled-coil region" evidence="1">
    <location>
        <begin position="1220"/>
        <end position="1254"/>
    </location>
</feature>
<dbReference type="Proteomes" id="UP001059295">
    <property type="component" value="Chromosome"/>
</dbReference>
<keyword evidence="1" id="KW-0175">Coiled coil</keyword>
<evidence type="ECO:0000256" key="1">
    <source>
        <dbReference type="SAM" id="Coils"/>
    </source>
</evidence>
<feature type="coiled-coil region" evidence="1">
    <location>
        <begin position="1061"/>
        <end position="1116"/>
    </location>
</feature>
<evidence type="ECO:0000259" key="2">
    <source>
        <dbReference type="Pfam" id="PF20155"/>
    </source>
</evidence>
<evidence type="ECO:0000313" key="3">
    <source>
        <dbReference type="EMBL" id="UWN58014.1"/>
    </source>
</evidence>